<dbReference type="EMBL" id="JARYMX010000002">
    <property type="protein sequence ID" value="KAJ9561183.1"/>
    <property type="molecule type" value="Genomic_DNA"/>
</dbReference>
<comment type="caution">
    <text evidence="2">The sequence shown here is derived from an EMBL/GenBank/DDBJ whole genome shotgun (WGS) entry which is preliminary data.</text>
</comment>
<proteinExistence type="predicted"/>
<protein>
    <recommendedName>
        <fullName evidence="1">DNA helicase Pif1-like 2B domain-containing protein</fullName>
    </recommendedName>
</protein>
<evidence type="ECO:0000259" key="1">
    <source>
        <dbReference type="Pfam" id="PF21530"/>
    </source>
</evidence>
<feature type="domain" description="DNA helicase Pif1-like 2B" evidence="1">
    <location>
        <begin position="112"/>
        <end position="152"/>
    </location>
</feature>
<accession>A0AA38TQB5</accession>
<dbReference type="AlphaFoldDB" id="A0AA38TQB5"/>
<dbReference type="InterPro" id="IPR049163">
    <property type="entry name" value="Pif1-like_2B_dom"/>
</dbReference>
<sequence>MFRVYELNQNKRLHYDGVSAIEALKIETFDKWMLQVGDKFAYVNPNEEFLLLPQYIHQQSYEDPMDSIIKPVYPNLLQHCGSLLYLMELAILTPKNYKVKELKQTCHGYSSGLRFCGIPNHDIHLKLGTPVMLLRNLNQTEGLCNGRRMIITLHEKWSVRGDIVSRSNFVLSKTEIFTHGQLYVVVSRVTSCLRLMILNDDEDMEDQKYIKNIIYHEVVGSSSVWIKMRMMFLIVQNLPPMDLTGHVPKNQNHNFEMRIEIKFGFTLCWKLEDVEGIYILKMIICQIPKSMEFEFLPYAEGF</sequence>
<dbReference type="Proteomes" id="UP001172457">
    <property type="component" value="Chromosome 2"/>
</dbReference>
<dbReference type="InterPro" id="IPR027417">
    <property type="entry name" value="P-loop_NTPase"/>
</dbReference>
<evidence type="ECO:0000313" key="3">
    <source>
        <dbReference type="Proteomes" id="UP001172457"/>
    </source>
</evidence>
<organism evidence="2 3">
    <name type="scientific">Centaurea solstitialis</name>
    <name type="common">yellow star-thistle</name>
    <dbReference type="NCBI Taxonomy" id="347529"/>
    <lineage>
        <taxon>Eukaryota</taxon>
        <taxon>Viridiplantae</taxon>
        <taxon>Streptophyta</taxon>
        <taxon>Embryophyta</taxon>
        <taxon>Tracheophyta</taxon>
        <taxon>Spermatophyta</taxon>
        <taxon>Magnoliopsida</taxon>
        <taxon>eudicotyledons</taxon>
        <taxon>Gunneridae</taxon>
        <taxon>Pentapetalae</taxon>
        <taxon>asterids</taxon>
        <taxon>campanulids</taxon>
        <taxon>Asterales</taxon>
        <taxon>Asteraceae</taxon>
        <taxon>Carduoideae</taxon>
        <taxon>Cardueae</taxon>
        <taxon>Centaureinae</taxon>
        <taxon>Centaurea</taxon>
    </lineage>
</organism>
<dbReference type="PANTHER" id="PTHR10492:SF101">
    <property type="entry name" value="ATP-DEPENDENT DNA HELICASE"/>
    <property type="match status" value="1"/>
</dbReference>
<evidence type="ECO:0000313" key="2">
    <source>
        <dbReference type="EMBL" id="KAJ9561183.1"/>
    </source>
</evidence>
<name>A0AA38TQB5_9ASTR</name>
<reference evidence="2" key="1">
    <citation type="submission" date="2023-03" db="EMBL/GenBank/DDBJ databases">
        <title>Chromosome-scale reference genome and RAD-based genetic map of yellow starthistle (Centaurea solstitialis) reveal putative structural variation and QTLs associated with invader traits.</title>
        <authorList>
            <person name="Reatini B."/>
            <person name="Cang F.A."/>
            <person name="Jiang Q."/>
            <person name="Mckibben M.T.W."/>
            <person name="Barker M.S."/>
            <person name="Rieseberg L.H."/>
            <person name="Dlugosch K.M."/>
        </authorList>
    </citation>
    <scope>NUCLEOTIDE SEQUENCE</scope>
    <source>
        <strain evidence="2">CAN-66</strain>
        <tissue evidence="2">Leaf</tissue>
    </source>
</reference>
<dbReference type="Pfam" id="PF21530">
    <property type="entry name" value="Pif1_2B_dom"/>
    <property type="match status" value="1"/>
</dbReference>
<dbReference type="SUPFAM" id="SSF52540">
    <property type="entry name" value="P-loop containing nucleoside triphosphate hydrolases"/>
    <property type="match status" value="1"/>
</dbReference>
<dbReference type="PANTHER" id="PTHR10492">
    <property type="match status" value="1"/>
</dbReference>
<gene>
    <name evidence="2" type="ORF">OSB04_006343</name>
</gene>
<keyword evidence="3" id="KW-1185">Reference proteome</keyword>